<comment type="caution">
    <text evidence="6">The sequence shown here is derived from an EMBL/GenBank/DDBJ whole genome shotgun (WGS) entry which is preliminary data.</text>
</comment>
<keyword evidence="3" id="KW-0378">Hydrolase</keyword>
<dbReference type="OrthoDB" id="65569at2759"/>
<evidence type="ECO:0000313" key="6">
    <source>
        <dbReference type="EMBL" id="KAE9531865.1"/>
    </source>
</evidence>
<dbReference type="Proteomes" id="UP000475862">
    <property type="component" value="Unassembled WGS sequence"/>
</dbReference>
<gene>
    <name evidence="6" type="ORF">AGLY_010067</name>
</gene>
<name>A0A6G0TFC3_APHGL</name>
<sequence>MHNSDIPVLLDLQIIHRTILENIYEFTTTSDLTPCLRHSKLDLTSYNQTSICEVVPVCIETIQHFQNIDFSTIVFEAEGVDYFQTVTLPDDFMIGTGSSAYQIEGAWDADNKGASIWDYYFHTKNFITSNPADLLKQPQKRKFPMYHKGTDLHALDAIRGYSFINGDIACDSYNKLDEDIDNLVELGVNTYRFSISWPRVLPNGDDRAINYAGVEYYEKLIQKLKDNKIKPVVTMYHWDLPVSLQELGGWANPNIIEYFKNYAEFLFKTFGSQVELWSTINEPRFVALAYGNEGMAPSVGEMFNGISEYMVIRNLLLAHAAVYRLYEKHYAESQKGEISICFDTAAYYPKNPKLAADLKAVEKTFDFSLGIFTQPLVDGTFPKSILESIKKTDKYDNISMKRIFEFTEEEKKDLIKSYDFIAFNYYDSYIVEAMTETDYRQEAYLLNKDLGVKLSPNAENLQATFEGFTQVINWLVNNVENPKLFIAENGIPEQPNVDQSDLKIKYHRGILTELNDALNRKGIVSGHLWIRWNGQVDILANCLVYMQWTSTTQKDPVPRSHHLSSSKHFSKQNHCHLSNLRNNITIGKCFTLKGFKNCQYIHSCHFPLKLKNTKYLLVWYITVCSFIKSGVPQTDIPTNNYSIIALFADDTAIMVTDDSEYNMIIQQLISNYSTTFPTRRNTGKSKLTFEAEAVDIFQTVSLPDNFMLGTGSSAYQIEGAWNADNKAPSIWDHYFHTKNFLVSNPGDLLTKAQKKKFPIYHKGTDLHALDAIRGYSFLNGDIACDSYNKLDEDIKNLVELGVNTYRFSISWPRVLPFGDDRTVNNLGVQYYKKLIKKLKDNKITPVVTIYHWDLPVSLQELGGWANSIIIEYFTNYSDFLFKTFGADVKLWTTINEPRFVAMAYGNEGMAPSVGETFNGIAEYLVIRNLLLAHAKAYRLYEKDYAPSQKGEISICFDTAAYFPQNPELEADKNAVDKAYDFMLGVFTQPLVNGTFPQSLLDSIAKTNKEEKITKHIKRIVEFTEEEKTDLKKSYDFIAFNYYDSFKVQAMTEADFKEEVCLLNKDLGVILSPNSENLKETFEGFTQVINWLVNHVDNPKLFIAENGISEKPNEDGSALKIEYHHGILTELDKALKEGVVITGYCVWSFMDSLEWTSGYFSKLFGIYAVDFNNPKRPRSKKKSFDFFKTVFTKKTLPALESKK</sequence>
<dbReference type="GO" id="GO:0008422">
    <property type="term" value="F:beta-glucosidase activity"/>
    <property type="evidence" value="ECO:0007669"/>
    <property type="project" value="TreeGrafter"/>
</dbReference>
<evidence type="ECO:0000256" key="3">
    <source>
        <dbReference type="ARBA" id="ARBA00022801"/>
    </source>
</evidence>
<protein>
    <recommendedName>
        <fullName evidence="8">Beta-glucosidase</fullName>
    </recommendedName>
</protein>
<comment type="similarity">
    <text evidence="1">Belongs to the glycosyl hydrolase 1 family.</text>
</comment>
<dbReference type="Gene3D" id="3.20.20.80">
    <property type="entry name" value="Glycosidases"/>
    <property type="match status" value="2"/>
</dbReference>
<dbReference type="AlphaFoldDB" id="A0A6G0TFC3"/>
<evidence type="ECO:0000313" key="7">
    <source>
        <dbReference type="Proteomes" id="UP000475862"/>
    </source>
</evidence>
<organism evidence="6 7">
    <name type="scientific">Aphis glycines</name>
    <name type="common">Soybean aphid</name>
    <dbReference type="NCBI Taxonomy" id="307491"/>
    <lineage>
        <taxon>Eukaryota</taxon>
        <taxon>Metazoa</taxon>
        <taxon>Ecdysozoa</taxon>
        <taxon>Arthropoda</taxon>
        <taxon>Hexapoda</taxon>
        <taxon>Insecta</taxon>
        <taxon>Pterygota</taxon>
        <taxon>Neoptera</taxon>
        <taxon>Paraneoptera</taxon>
        <taxon>Hemiptera</taxon>
        <taxon>Sternorrhyncha</taxon>
        <taxon>Aphidomorpha</taxon>
        <taxon>Aphidoidea</taxon>
        <taxon>Aphididae</taxon>
        <taxon>Aphidini</taxon>
        <taxon>Aphis</taxon>
        <taxon>Aphis</taxon>
    </lineage>
</organism>
<keyword evidence="4" id="KW-0325">Glycoprotein</keyword>
<dbReference type="InterPro" id="IPR017853">
    <property type="entry name" value="GH"/>
</dbReference>
<dbReference type="PANTHER" id="PTHR10353">
    <property type="entry name" value="GLYCOSYL HYDROLASE"/>
    <property type="match status" value="1"/>
</dbReference>
<evidence type="ECO:0000256" key="4">
    <source>
        <dbReference type="ARBA" id="ARBA00023180"/>
    </source>
</evidence>
<reference evidence="6 7" key="1">
    <citation type="submission" date="2019-08" db="EMBL/GenBank/DDBJ databases">
        <title>The genome of the soybean aphid Biotype 1, its phylome, world population structure and adaptation to the North American continent.</title>
        <authorList>
            <person name="Giordano R."/>
            <person name="Donthu R.K."/>
            <person name="Hernandez A.G."/>
            <person name="Wright C.L."/>
            <person name="Zimin A.V."/>
        </authorList>
    </citation>
    <scope>NUCLEOTIDE SEQUENCE [LARGE SCALE GENOMIC DNA]</scope>
    <source>
        <tissue evidence="6">Whole aphids</tissue>
    </source>
</reference>
<keyword evidence="5" id="KW-0326">Glycosidase</keyword>
<evidence type="ECO:0000256" key="1">
    <source>
        <dbReference type="ARBA" id="ARBA00010838"/>
    </source>
</evidence>
<dbReference type="GO" id="GO:0005975">
    <property type="term" value="P:carbohydrate metabolic process"/>
    <property type="evidence" value="ECO:0007669"/>
    <property type="project" value="InterPro"/>
</dbReference>
<evidence type="ECO:0008006" key="8">
    <source>
        <dbReference type="Google" id="ProtNLM"/>
    </source>
</evidence>
<dbReference type="SUPFAM" id="SSF51445">
    <property type="entry name" value="(Trans)glycosidases"/>
    <property type="match status" value="2"/>
</dbReference>
<accession>A0A6G0TFC3</accession>
<dbReference type="EMBL" id="VYZN01000040">
    <property type="protein sequence ID" value="KAE9531865.1"/>
    <property type="molecule type" value="Genomic_DNA"/>
</dbReference>
<dbReference type="FunFam" id="3.20.20.80:FF:000013">
    <property type="entry name" value="lactase-phlorizin hydrolase"/>
    <property type="match status" value="1"/>
</dbReference>
<dbReference type="InterPro" id="IPR001360">
    <property type="entry name" value="Glyco_hydro_1"/>
</dbReference>
<dbReference type="Pfam" id="PF00232">
    <property type="entry name" value="Glyco_hydro_1"/>
    <property type="match status" value="4"/>
</dbReference>
<evidence type="ECO:0000256" key="5">
    <source>
        <dbReference type="ARBA" id="ARBA00023295"/>
    </source>
</evidence>
<comment type="subunit">
    <text evidence="2">Homodimer.</text>
</comment>
<dbReference type="PRINTS" id="PR00131">
    <property type="entry name" value="GLHYDRLASE1"/>
</dbReference>
<keyword evidence="7" id="KW-1185">Reference proteome</keyword>
<proteinExistence type="inferred from homology"/>
<dbReference type="PANTHER" id="PTHR10353:SF36">
    <property type="entry name" value="LP05116P"/>
    <property type="match status" value="1"/>
</dbReference>
<evidence type="ECO:0000256" key="2">
    <source>
        <dbReference type="ARBA" id="ARBA00011738"/>
    </source>
</evidence>